<reference evidence="1" key="2">
    <citation type="journal article" date="2015" name="Fish Shellfish Immunol.">
        <title>Early steps in the European eel (Anguilla anguilla)-Vibrio vulnificus interaction in the gills: Role of the RtxA13 toxin.</title>
        <authorList>
            <person name="Callol A."/>
            <person name="Pajuelo D."/>
            <person name="Ebbesson L."/>
            <person name="Teles M."/>
            <person name="MacKenzie S."/>
            <person name="Amaro C."/>
        </authorList>
    </citation>
    <scope>NUCLEOTIDE SEQUENCE</scope>
</reference>
<proteinExistence type="predicted"/>
<dbReference type="AlphaFoldDB" id="A0A0E9UVT3"/>
<sequence>MGNRTSWMSLGLTIVRHGRKSSPGISTYTHN</sequence>
<dbReference type="EMBL" id="GBXM01038655">
    <property type="protein sequence ID" value="JAH69922.1"/>
    <property type="molecule type" value="Transcribed_RNA"/>
</dbReference>
<evidence type="ECO:0000313" key="1">
    <source>
        <dbReference type="EMBL" id="JAH69922.1"/>
    </source>
</evidence>
<reference evidence="1" key="1">
    <citation type="submission" date="2014-11" db="EMBL/GenBank/DDBJ databases">
        <authorList>
            <person name="Amaro Gonzalez C."/>
        </authorList>
    </citation>
    <scope>NUCLEOTIDE SEQUENCE</scope>
</reference>
<name>A0A0E9UVT3_ANGAN</name>
<accession>A0A0E9UVT3</accession>
<protein>
    <submittedName>
        <fullName evidence="1">Uncharacterized protein</fullName>
    </submittedName>
</protein>
<organism evidence="1">
    <name type="scientific">Anguilla anguilla</name>
    <name type="common">European freshwater eel</name>
    <name type="synonym">Muraena anguilla</name>
    <dbReference type="NCBI Taxonomy" id="7936"/>
    <lineage>
        <taxon>Eukaryota</taxon>
        <taxon>Metazoa</taxon>
        <taxon>Chordata</taxon>
        <taxon>Craniata</taxon>
        <taxon>Vertebrata</taxon>
        <taxon>Euteleostomi</taxon>
        <taxon>Actinopterygii</taxon>
        <taxon>Neopterygii</taxon>
        <taxon>Teleostei</taxon>
        <taxon>Anguilliformes</taxon>
        <taxon>Anguillidae</taxon>
        <taxon>Anguilla</taxon>
    </lineage>
</organism>